<dbReference type="EMBL" id="CAJVQC010041841">
    <property type="protein sequence ID" value="CAG8773913.1"/>
    <property type="molecule type" value="Genomic_DNA"/>
</dbReference>
<accession>A0ACA9R285</accession>
<evidence type="ECO:0000313" key="2">
    <source>
        <dbReference type="Proteomes" id="UP000789920"/>
    </source>
</evidence>
<keyword evidence="2" id="KW-1185">Reference proteome</keyword>
<proteinExistence type="predicted"/>
<feature type="non-terminal residue" evidence="1">
    <location>
        <position position="177"/>
    </location>
</feature>
<name>A0ACA9R285_9GLOM</name>
<dbReference type="Proteomes" id="UP000789920">
    <property type="component" value="Unassembled WGS sequence"/>
</dbReference>
<evidence type="ECO:0000313" key="1">
    <source>
        <dbReference type="EMBL" id="CAG8773913.1"/>
    </source>
</evidence>
<comment type="caution">
    <text evidence="1">The sequence shown here is derived from an EMBL/GenBank/DDBJ whole genome shotgun (WGS) entry which is preliminary data.</text>
</comment>
<reference evidence="1" key="1">
    <citation type="submission" date="2021-06" db="EMBL/GenBank/DDBJ databases">
        <authorList>
            <person name="Kallberg Y."/>
            <person name="Tangrot J."/>
            <person name="Rosling A."/>
        </authorList>
    </citation>
    <scope>NUCLEOTIDE SEQUENCE</scope>
    <source>
        <strain evidence="1">MA461A</strain>
    </source>
</reference>
<organism evidence="1 2">
    <name type="scientific">Racocetra persica</name>
    <dbReference type="NCBI Taxonomy" id="160502"/>
    <lineage>
        <taxon>Eukaryota</taxon>
        <taxon>Fungi</taxon>
        <taxon>Fungi incertae sedis</taxon>
        <taxon>Mucoromycota</taxon>
        <taxon>Glomeromycotina</taxon>
        <taxon>Glomeromycetes</taxon>
        <taxon>Diversisporales</taxon>
        <taxon>Gigasporaceae</taxon>
        <taxon>Racocetra</taxon>
    </lineage>
</organism>
<feature type="non-terminal residue" evidence="1">
    <location>
        <position position="1"/>
    </location>
</feature>
<gene>
    <name evidence="1" type="ORF">RPERSI_LOCUS16747</name>
</gene>
<sequence length="177" mass="20523">SERVPFEPLLEGKESSKATQVRYEDYVKAIQCLEKKIENFLLTVNESAISDLCDFVINTYDKGEISKLNPPNRFYALPTALMFTGADKEENTKFFQRVSQKLQQSHQNHIVFLNSMDCSDLKRTEMQVVRQFFGREAIDKDDDNDNCQDDCQDDYQEDYEASDYSIDPIEDIVSEIS</sequence>
<protein>
    <submittedName>
        <fullName evidence="1">654_t:CDS:1</fullName>
    </submittedName>
</protein>